<sequence>MADTQQMPSVKTETTTSPSTPTHSISCQLSNFDDENNSQIDIVNIPDEYGNAFLKFLNFDIAKEETKFNDSVELMLTKLDEFFSLVDMIRSDTSLCLQNTMPDIQMKCKEMDAVFEKIDRLEDFVNIVKESVVTVEEKVNKAESELGAVGGFIKKLSSFISKKPSPALTPSRNKGPEFVPPDIFSTKDYFDHSMETETSIAASVPGPSVMSANPQDSNQESGNSST</sequence>
<dbReference type="AlphaFoldDB" id="A0AAV4IVL2"/>
<gene>
    <name evidence="2" type="ORF">ElyMa_006740000</name>
</gene>
<dbReference type="Proteomes" id="UP000762676">
    <property type="component" value="Unassembled WGS sequence"/>
</dbReference>
<organism evidence="2 3">
    <name type="scientific">Elysia marginata</name>
    <dbReference type="NCBI Taxonomy" id="1093978"/>
    <lineage>
        <taxon>Eukaryota</taxon>
        <taxon>Metazoa</taxon>
        <taxon>Spiralia</taxon>
        <taxon>Lophotrochozoa</taxon>
        <taxon>Mollusca</taxon>
        <taxon>Gastropoda</taxon>
        <taxon>Heterobranchia</taxon>
        <taxon>Euthyneura</taxon>
        <taxon>Panpulmonata</taxon>
        <taxon>Sacoglossa</taxon>
        <taxon>Placobranchoidea</taxon>
        <taxon>Plakobranchidae</taxon>
        <taxon>Elysia</taxon>
    </lineage>
</organism>
<reference evidence="2 3" key="1">
    <citation type="journal article" date="2021" name="Elife">
        <title>Chloroplast acquisition without the gene transfer in kleptoplastic sea slugs, Plakobranchus ocellatus.</title>
        <authorList>
            <person name="Maeda T."/>
            <person name="Takahashi S."/>
            <person name="Yoshida T."/>
            <person name="Shimamura S."/>
            <person name="Takaki Y."/>
            <person name="Nagai Y."/>
            <person name="Toyoda A."/>
            <person name="Suzuki Y."/>
            <person name="Arimoto A."/>
            <person name="Ishii H."/>
            <person name="Satoh N."/>
            <person name="Nishiyama T."/>
            <person name="Hasebe M."/>
            <person name="Maruyama T."/>
            <person name="Minagawa J."/>
            <person name="Obokata J."/>
            <person name="Shigenobu S."/>
        </authorList>
    </citation>
    <scope>NUCLEOTIDE SEQUENCE [LARGE SCALE GENOMIC DNA]</scope>
</reference>
<feature type="compositionally biased region" description="Polar residues" evidence="1">
    <location>
        <begin position="210"/>
        <end position="226"/>
    </location>
</feature>
<dbReference type="InterPro" id="IPR024857">
    <property type="entry name" value="Cappuccino"/>
</dbReference>
<evidence type="ECO:0000313" key="2">
    <source>
        <dbReference type="EMBL" id="GFS14206.1"/>
    </source>
</evidence>
<keyword evidence="3" id="KW-1185">Reference proteome</keyword>
<dbReference type="PANTHER" id="PTHR16230">
    <property type="entry name" value="CAPPUCCINO"/>
    <property type="match status" value="1"/>
</dbReference>
<protein>
    <submittedName>
        <fullName evidence="2">Biogenesis of lysosome-related organelles complex 1 subunit 4-like</fullName>
    </submittedName>
</protein>
<accession>A0AAV4IVL2</accession>
<dbReference type="GO" id="GO:0031083">
    <property type="term" value="C:BLOC-1 complex"/>
    <property type="evidence" value="ECO:0007669"/>
    <property type="project" value="TreeGrafter"/>
</dbReference>
<evidence type="ECO:0000313" key="3">
    <source>
        <dbReference type="Proteomes" id="UP000762676"/>
    </source>
</evidence>
<evidence type="ECO:0000256" key="1">
    <source>
        <dbReference type="SAM" id="MobiDB-lite"/>
    </source>
</evidence>
<feature type="region of interest" description="Disordered" evidence="1">
    <location>
        <begin position="1"/>
        <end position="24"/>
    </location>
</feature>
<comment type="caution">
    <text evidence="2">The sequence shown here is derived from an EMBL/GenBank/DDBJ whole genome shotgun (WGS) entry which is preliminary data.</text>
</comment>
<dbReference type="EMBL" id="BMAT01013504">
    <property type="protein sequence ID" value="GFS14206.1"/>
    <property type="molecule type" value="Genomic_DNA"/>
</dbReference>
<feature type="region of interest" description="Disordered" evidence="1">
    <location>
        <begin position="195"/>
        <end position="226"/>
    </location>
</feature>
<dbReference type="PANTHER" id="PTHR16230:SF3">
    <property type="entry name" value="BIOGENESIS OF LYSOSOMAL ORGANELLES COMPLEX-1, SUBUNIT 4, CAPPUCCINO"/>
    <property type="match status" value="1"/>
</dbReference>
<name>A0AAV4IVL2_9GAST</name>
<feature type="compositionally biased region" description="Low complexity" evidence="1">
    <location>
        <begin position="8"/>
        <end position="24"/>
    </location>
</feature>
<proteinExistence type="predicted"/>